<evidence type="ECO:0000313" key="5">
    <source>
        <dbReference type="Proteomes" id="UP000440066"/>
    </source>
</evidence>
<proteinExistence type="predicted"/>
<dbReference type="AlphaFoldDB" id="A0A6I2GFJ4"/>
<dbReference type="InterPro" id="IPR000182">
    <property type="entry name" value="GNAT_dom"/>
</dbReference>
<dbReference type="GO" id="GO:0016747">
    <property type="term" value="F:acyltransferase activity, transferring groups other than amino-acyl groups"/>
    <property type="evidence" value="ECO:0007669"/>
    <property type="project" value="InterPro"/>
</dbReference>
<reference evidence="2 4" key="2">
    <citation type="submission" date="2019-11" db="EMBL/GenBank/DDBJ databases">
        <title>Characterisation of Fundicoccus ignavus gen. nov. sp. nov., a novel genus of the family Aerococcaceae isolated from bulk tank milk.</title>
        <authorList>
            <person name="Siebert A."/>
            <person name="Huptas C."/>
            <person name="Wenning M."/>
            <person name="Scherer S."/>
            <person name="Doll E.V."/>
        </authorList>
    </citation>
    <scope>NUCLEOTIDE SEQUENCE [LARGE SCALE GENOMIC DNA]</scope>
    <source>
        <strain evidence="2 4">WS4759</strain>
    </source>
</reference>
<accession>A0A6I2GFJ4</accession>
<feature type="domain" description="N-acetyltransferase" evidence="1">
    <location>
        <begin position="14"/>
        <end position="178"/>
    </location>
</feature>
<dbReference type="InterPro" id="IPR016181">
    <property type="entry name" value="Acyl_CoA_acyltransferase"/>
</dbReference>
<dbReference type="EMBL" id="WJQT01000005">
    <property type="protein sequence ID" value="MRJ47004.1"/>
    <property type="molecule type" value="Genomic_DNA"/>
</dbReference>
<protein>
    <submittedName>
        <fullName evidence="2">GNAT family N-acetyltransferase</fullName>
    </submittedName>
</protein>
<evidence type="ECO:0000259" key="1">
    <source>
        <dbReference type="PROSITE" id="PS51186"/>
    </source>
</evidence>
<dbReference type="PROSITE" id="PS51186">
    <property type="entry name" value="GNAT"/>
    <property type="match status" value="1"/>
</dbReference>
<dbReference type="Proteomes" id="UP000440066">
    <property type="component" value="Unassembled WGS sequence"/>
</dbReference>
<evidence type="ECO:0000313" key="2">
    <source>
        <dbReference type="EMBL" id="MRI85986.1"/>
    </source>
</evidence>
<gene>
    <name evidence="3" type="ORF">GF867_05430</name>
    <name evidence="2" type="ORF">GIY09_08930</name>
</gene>
<name>A0A6I2GFJ4_9LACT</name>
<dbReference type="InterPro" id="IPR051531">
    <property type="entry name" value="N-acetyltransferase"/>
</dbReference>
<dbReference type="Pfam" id="PF13302">
    <property type="entry name" value="Acetyltransf_3"/>
    <property type="match status" value="1"/>
</dbReference>
<organism evidence="2 4">
    <name type="scientific">Fundicoccus ignavus</name>
    <dbReference type="NCBI Taxonomy" id="2664442"/>
    <lineage>
        <taxon>Bacteria</taxon>
        <taxon>Bacillati</taxon>
        <taxon>Bacillota</taxon>
        <taxon>Bacilli</taxon>
        <taxon>Lactobacillales</taxon>
        <taxon>Aerococcaceae</taxon>
        <taxon>Fundicoccus</taxon>
    </lineage>
</organism>
<comment type="caution">
    <text evidence="2">The sequence shown here is derived from an EMBL/GenBank/DDBJ whole genome shotgun (WGS) entry which is preliminary data.</text>
</comment>
<sequence>MEQLGTIQLETERLILRRFTPSDSEGIYKNWTSDDAVTQYLTWQTHQSIADSKAFIEAVSAGYDDKTSYNWAICLKSNPDAPIGSIGLGRFNEALHSVEVGYALGKAWWRQGIMSEAFAAVISFAFKELKINRLVATHHLGNPNSGKVMEKCGLKYEGVLRQAGLDNQKRFVDLKQYSILATDYII</sequence>
<dbReference type="EMBL" id="WJQS01000008">
    <property type="protein sequence ID" value="MRI85986.1"/>
    <property type="molecule type" value="Genomic_DNA"/>
</dbReference>
<dbReference type="Gene3D" id="3.40.630.30">
    <property type="match status" value="1"/>
</dbReference>
<dbReference type="RefSeq" id="WP_216650266.1">
    <property type="nucleotide sequence ID" value="NZ_WJQS01000008.1"/>
</dbReference>
<evidence type="ECO:0000313" key="3">
    <source>
        <dbReference type="EMBL" id="MRJ47004.1"/>
    </source>
</evidence>
<reference evidence="3 5" key="1">
    <citation type="submission" date="2019-11" db="EMBL/GenBank/DDBJ databases">
        <title>Characterisation of Fundicoccus ignavus gen. nov. sp. nov., a novel genus of the family Aerococcaceae from bulk tank milk.</title>
        <authorList>
            <person name="Siebert A."/>
            <person name="Huptas C."/>
            <person name="Wenning M."/>
            <person name="Scherer S."/>
            <person name="Doll E.V."/>
        </authorList>
    </citation>
    <scope>NUCLEOTIDE SEQUENCE [LARGE SCALE GENOMIC DNA]</scope>
    <source>
        <strain evidence="3 5">DSM 109652</strain>
    </source>
</reference>
<dbReference type="Proteomes" id="UP000430975">
    <property type="component" value="Unassembled WGS sequence"/>
</dbReference>
<dbReference type="SUPFAM" id="SSF55729">
    <property type="entry name" value="Acyl-CoA N-acyltransferases (Nat)"/>
    <property type="match status" value="1"/>
</dbReference>
<keyword evidence="4" id="KW-1185">Reference proteome</keyword>
<evidence type="ECO:0000313" key="4">
    <source>
        <dbReference type="Proteomes" id="UP000430975"/>
    </source>
</evidence>
<dbReference type="PANTHER" id="PTHR43792">
    <property type="entry name" value="GNAT FAMILY, PUTATIVE (AFU_ORTHOLOGUE AFUA_3G00765)-RELATED-RELATED"/>
    <property type="match status" value="1"/>
</dbReference>
<keyword evidence="2" id="KW-0808">Transferase</keyword>